<dbReference type="GO" id="GO:0032259">
    <property type="term" value="P:methylation"/>
    <property type="evidence" value="ECO:0007669"/>
    <property type="project" value="UniProtKB-KW"/>
</dbReference>
<sequence length="229" mass="26138">MPDHDYIYMQQAETYHRLISKQADLLPHIEAIRPIHGLDIVDLGAGTGRLTVELAAQAQSVIALDASEAMLRLIADRLKEAGLTNVRTQVADLRKLPLPDHSADLIVAGWSICYVASRNVPDWQLNLEQVINEIKRVLRFKGTIIIFETMGTGFETPTPPDFLTSYYAELAQRYGFSHTWLRTDYQFDHIEQAESLTRFFFDDTLADRVVQQNLVRLPECAGVWWLHTE</sequence>
<dbReference type="InterPro" id="IPR013216">
    <property type="entry name" value="Methyltransf_11"/>
</dbReference>
<evidence type="ECO:0000259" key="1">
    <source>
        <dbReference type="Pfam" id="PF08241"/>
    </source>
</evidence>
<dbReference type="Pfam" id="PF08241">
    <property type="entry name" value="Methyltransf_11"/>
    <property type="match status" value="1"/>
</dbReference>
<keyword evidence="2" id="KW-0808">Transferase</keyword>
<reference evidence="2" key="1">
    <citation type="submission" date="2020-03" db="EMBL/GenBank/DDBJ databases">
        <title>Draft sequencing of Paenibacilllus sp. S3N08.</title>
        <authorList>
            <person name="Kim D.-U."/>
        </authorList>
    </citation>
    <scope>NUCLEOTIDE SEQUENCE</scope>
    <source>
        <strain evidence="2">S3N08</strain>
    </source>
</reference>
<proteinExistence type="predicted"/>
<accession>A0ABX0JE25</accession>
<dbReference type="PANTHER" id="PTHR43591">
    <property type="entry name" value="METHYLTRANSFERASE"/>
    <property type="match status" value="1"/>
</dbReference>
<keyword evidence="2" id="KW-0489">Methyltransferase</keyword>
<dbReference type="GO" id="GO:0008168">
    <property type="term" value="F:methyltransferase activity"/>
    <property type="evidence" value="ECO:0007669"/>
    <property type="project" value="UniProtKB-KW"/>
</dbReference>
<gene>
    <name evidence="2" type="ORF">G9U52_20075</name>
</gene>
<evidence type="ECO:0000313" key="2">
    <source>
        <dbReference type="EMBL" id="NHN32141.1"/>
    </source>
</evidence>
<keyword evidence="3" id="KW-1185">Reference proteome</keyword>
<dbReference type="RefSeq" id="WP_166152417.1">
    <property type="nucleotide sequence ID" value="NZ_JAAOIW010000007.1"/>
</dbReference>
<dbReference type="CDD" id="cd02440">
    <property type="entry name" value="AdoMet_MTases"/>
    <property type="match status" value="1"/>
</dbReference>
<dbReference type="Proteomes" id="UP001165962">
    <property type="component" value="Unassembled WGS sequence"/>
</dbReference>
<evidence type="ECO:0000313" key="3">
    <source>
        <dbReference type="Proteomes" id="UP001165962"/>
    </source>
</evidence>
<protein>
    <submittedName>
        <fullName evidence="2">Class I SAM-dependent methyltransferase</fullName>
    </submittedName>
</protein>
<feature type="domain" description="Methyltransferase type 11" evidence="1">
    <location>
        <begin position="41"/>
        <end position="146"/>
    </location>
</feature>
<organism evidence="2 3">
    <name type="scientific">Paenibacillus agricola</name>
    <dbReference type="NCBI Taxonomy" id="2716264"/>
    <lineage>
        <taxon>Bacteria</taxon>
        <taxon>Bacillati</taxon>
        <taxon>Bacillota</taxon>
        <taxon>Bacilli</taxon>
        <taxon>Bacillales</taxon>
        <taxon>Paenibacillaceae</taxon>
        <taxon>Paenibacillus</taxon>
    </lineage>
</organism>
<dbReference type="EMBL" id="JAAOIW010000007">
    <property type="protein sequence ID" value="NHN32141.1"/>
    <property type="molecule type" value="Genomic_DNA"/>
</dbReference>
<name>A0ABX0JE25_9BACL</name>
<dbReference type="Gene3D" id="3.40.50.150">
    <property type="entry name" value="Vaccinia Virus protein VP39"/>
    <property type="match status" value="1"/>
</dbReference>
<dbReference type="SUPFAM" id="SSF53335">
    <property type="entry name" value="S-adenosyl-L-methionine-dependent methyltransferases"/>
    <property type="match status" value="1"/>
</dbReference>
<dbReference type="InterPro" id="IPR029063">
    <property type="entry name" value="SAM-dependent_MTases_sf"/>
</dbReference>
<comment type="caution">
    <text evidence="2">The sequence shown here is derived from an EMBL/GenBank/DDBJ whole genome shotgun (WGS) entry which is preliminary data.</text>
</comment>